<dbReference type="PROSITE" id="PS50859">
    <property type="entry name" value="LONGIN"/>
    <property type="match status" value="1"/>
</dbReference>
<dbReference type="GO" id="GO:0006888">
    <property type="term" value="P:endoplasmic reticulum to Golgi vesicle-mediated transport"/>
    <property type="evidence" value="ECO:0007669"/>
    <property type="project" value="TreeGrafter"/>
</dbReference>
<dbReference type="AlphaFoldDB" id="A0A8K0WZZ4"/>
<evidence type="ECO:0000256" key="7">
    <source>
        <dbReference type="ARBA" id="ARBA00046278"/>
    </source>
</evidence>
<dbReference type="CDD" id="cd15867">
    <property type="entry name" value="R-SNARE_YKT6"/>
    <property type="match status" value="1"/>
</dbReference>
<dbReference type="GO" id="GO:0005794">
    <property type="term" value="C:Golgi apparatus"/>
    <property type="evidence" value="ECO:0007669"/>
    <property type="project" value="TreeGrafter"/>
</dbReference>
<dbReference type="OrthoDB" id="27923at2759"/>
<dbReference type="SUPFAM" id="SSF64356">
    <property type="entry name" value="SNARE-like"/>
    <property type="match status" value="1"/>
</dbReference>
<evidence type="ECO:0000256" key="6">
    <source>
        <dbReference type="ARBA" id="ARBA00023289"/>
    </source>
</evidence>
<comment type="similarity">
    <text evidence="1">Belongs to the synaptobrevin family.</text>
</comment>
<comment type="caution">
    <text evidence="11">The sequence shown here is derived from an EMBL/GenBank/DDBJ whole genome shotgun (WGS) entry which is preliminary data.</text>
</comment>
<evidence type="ECO:0000256" key="4">
    <source>
        <dbReference type="ARBA" id="ARBA00023139"/>
    </source>
</evidence>
<dbReference type="EMBL" id="JAGPXD010000005">
    <property type="protein sequence ID" value="KAH7353945.1"/>
    <property type="molecule type" value="Genomic_DNA"/>
</dbReference>
<dbReference type="Proteomes" id="UP000813385">
    <property type="component" value="Unassembled WGS sequence"/>
</dbReference>
<evidence type="ECO:0000259" key="10">
    <source>
        <dbReference type="PROSITE" id="PS50892"/>
    </source>
</evidence>
<dbReference type="Pfam" id="PF00957">
    <property type="entry name" value="Synaptobrevin"/>
    <property type="match status" value="1"/>
</dbReference>
<keyword evidence="4" id="KW-0564">Palmitate</keyword>
<evidence type="ECO:0000259" key="9">
    <source>
        <dbReference type="PROSITE" id="PS50859"/>
    </source>
</evidence>
<evidence type="ECO:0000313" key="11">
    <source>
        <dbReference type="EMBL" id="KAH7353945.1"/>
    </source>
</evidence>
<keyword evidence="6" id="KW-0636">Prenylation</keyword>
<sequence>MKLYYIGILDNSRQPAVQLCAEHELSEFSRWTRNEYASFMTMFSKTIAERTKPGQRNSVEEQDYTFHCYARTEGLAAVIISKNYPQLTAHSILSKILDEFLTDDRRTPDQKRNPKDNDATFAALKDYLQRYQDPAQASSITAIQQQLDETKIILHKTIDSVLQRGEKIDDLVAKSSDLSTQSKAFYTTAKKQNSCCSLM</sequence>
<dbReference type="SMART" id="SM01270">
    <property type="entry name" value="Longin"/>
    <property type="match status" value="1"/>
</dbReference>
<evidence type="ECO:0000256" key="3">
    <source>
        <dbReference type="ARBA" id="ARBA00023136"/>
    </source>
</evidence>
<proteinExistence type="inferred from homology"/>
<name>A0A8K0WZZ4_9PEZI</name>
<reference evidence="11" key="1">
    <citation type="journal article" date="2021" name="Nat. Commun.">
        <title>Genetic determinants of endophytism in the Arabidopsis root mycobiome.</title>
        <authorList>
            <person name="Mesny F."/>
            <person name="Miyauchi S."/>
            <person name="Thiergart T."/>
            <person name="Pickel B."/>
            <person name="Atanasova L."/>
            <person name="Karlsson M."/>
            <person name="Huettel B."/>
            <person name="Barry K.W."/>
            <person name="Haridas S."/>
            <person name="Chen C."/>
            <person name="Bauer D."/>
            <person name="Andreopoulos W."/>
            <person name="Pangilinan J."/>
            <person name="LaButti K."/>
            <person name="Riley R."/>
            <person name="Lipzen A."/>
            <person name="Clum A."/>
            <person name="Drula E."/>
            <person name="Henrissat B."/>
            <person name="Kohler A."/>
            <person name="Grigoriev I.V."/>
            <person name="Martin F.M."/>
            <person name="Hacquard S."/>
        </authorList>
    </citation>
    <scope>NUCLEOTIDE SEQUENCE</scope>
    <source>
        <strain evidence="11">MPI-CAGE-AT-0016</strain>
    </source>
</reference>
<keyword evidence="2" id="KW-0488">Methylation</keyword>
<keyword evidence="3" id="KW-0472">Membrane</keyword>
<protein>
    <submittedName>
        <fullName evidence="11">Longin-like domain-containing protein</fullName>
    </submittedName>
</protein>
<keyword evidence="12" id="KW-1185">Reference proteome</keyword>
<evidence type="ECO:0000256" key="2">
    <source>
        <dbReference type="ARBA" id="ARBA00022481"/>
    </source>
</evidence>
<evidence type="ECO:0000313" key="12">
    <source>
        <dbReference type="Proteomes" id="UP000813385"/>
    </source>
</evidence>
<evidence type="ECO:0000256" key="1">
    <source>
        <dbReference type="ARBA" id="ARBA00008025"/>
    </source>
</evidence>
<dbReference type="InterPro" id="IPR045848">
    <property type="entry name" value="R-SNARE_YKT6"/>
</dbReference>
<dbReference type="PROSITE" id="PS50892">
    <property type="entry name" value="V_SNARE"/>
    <property type="match status" value="1"/>
</dbReference>
<evidence type="ECO:0000256" key="8">
    <source>
        <dbReference type="PROSITE-ProRule" id="PRU00290"/>
    </source>
</evidence>
<keyword evidence="8" id="KW-0175">Coiled coil</keyword>
<feature type="domain" description="Longin" evidence="9">
    <location>
        <begin position="8"/>
        <end position="101"/>
    </location>
</feature>
<dbReference type="InterPro" id="IPR042855">
    <property type="entry name" value="V_SNARE_CC"/>
</dbReference>
<dbReference type="CDD" id="cd14824">
    <property type="entry name" value="Longin"/>
    <property type="match status" value="1"/>
</dbReference>
<dbReference type="GO" id="GO:0005484">
    <property type="term" value="F:SNAP receptor activity"/>
    <property type="evidence" value="ECO:0007669"/>
    <property type="project" value="TreeGrafter"/>
</dbReference>
<dbReference type="SUPFAM" id="SSF58038">
    <property type="entry name" value="SNARE fusion complex"/>
    <property type="match status" value="1"/>
</dbReference>
<dbReference type="PANTHER" id="PTHR45806">
    <property type="entry name" value="SYNAPTOBREVIN HOMOLOG YKT6"/>
    <property type="match status" value="1"/>
</dbReference>
<keyword evidence="5" id="KW-0449">Lipoprotein</keyword>
<dbReference type="Gene3D" id="3.30.450.50">
    <property type="entry name" value="Longin domain"/>
    <property type="match status" value="1"/>
</dbReference>
<dbReference type="InterPro" id="IPR010908">
    <property type="entry name" value="Longin_dom"/>
</dbReference>
<comment type="subcellular location">
    <subcellularLocation>
        <location evidence="7">Endomembrane system</location>
        <topology evidence="7">Lipid-anchor</topology>
        <orientation evidence="7">Cytoplasmic side</orientation>
    </subcellularLocation>
</comment>
<evidence type="ECO:0000256" key="5">
    <source>
        <dbReference type="ARBA" id="ARBA00023288"/>
    </source>
</evidence>
<dbReference type="Pfam" id="PF13774">
    <property type="entry name" value="Longin"/>
    <property type="match status" value="1"/>
</dbReference>
<dbReference type="Gene3D" id="1.20.5.110">
    <property type="match status" value="1"/>
</dbReference>
<gene>
    <name evidence="11" type="ORF">B0T11DRAFT_287676</name>
</gene>
<dbReference type="InterPro" id="IPR011012">
    <property type="entry name" value="Longin-like_dom_sf"/>
</dbReference>
<accession>A0A8K0WZZ4</accession>
<organism evidence="11 12">
    <name type="scientific">Plectosphaerella cucumerina</name>
    <dbReference type="NCBI Taxonomy" id="40658"/>
    <lineage>
        <taxon>Eukaryota</taxon>
        <taxon>Fungi</taxon>
        <taxon>Dikarya</taxon>
        <taxon>Ascomycota</taxon>
        <taxon>Pezizomycotina</taxon>
        <taxon>Sordariomycetes</taxon>
        <taxon>Hypocreomycetidae</taxon>
        <taxon>Glomerellales</taxon>
        <taxon>Plectosphaerellaceae</taxon>
        <taxon>Plectosphaerella</taxon>
    </lineage>
</organism>
<dbReference type="PANTHER" id="PTHR45806:SF1">
    <property type="entry name" value="SYNAPTOBREVIN HOMOLOG YKT6"/>
    <property type="match status" value="1"/>
</dbReference>
<feature type="domain" description="V-SNARE coiled-coil homology" evidence="10">
    <location>
        <begin position="139"/>
        <end position="199"/>
    </location>
</feature>